<proteinExistence type="predicted"/>
<evidence type="ECO:0000256" key="1">
    <source>
        <dbReference type="SAM" id="Phobius"/>
    </source>
</evidence>
<dbReference type="EMBL" id="CP012559">
    <property type="protein sequence ID" value="ALB28587.1"/>
    <property type="molecule type" value="Genomic_DNA"/>
</dbReference>
<name>A0A0K2LBB1_9LACO</name>
<dbReference type="KEGG" id="lhi:JP39_04005"/>
<keyword evidence="2" id="KW-0732">Signal</keyword>
<feature type="signal peptide" evidence="2">
    <location>
        <begin position="1"/>
        <end position="28"/>
    </location>
</feature>
<dbReference type="STRING" id="1074467.JP39_04005"/>
<dbReference type="Gene3D" id="2.60.40.1710">
    <property type="entry name" value="Subtilisin-like superfamily"/>
    <property type="match status" value="1"/>
</dbReference>
<feature type="chain" id="PRO_5005480173" evidence="2">
    <location>
        <begin position="29"/>
        <end position="347"/>
    </location>
</feature>
<dbReference type="Proteomes" id="UP000061546">
    <property type="component" value="Chromosome"/>
</dbReference>
<dbReference type="AlphaFoldDB" id="A0A0K2LBB1"/>
<feature type="domain" description="WxL Interacting Protein peptidoglycan binding" evidence="3">
    <location>
        <begin position="36"/>
        <end position="154"/>
    </location>
</feature>
<organism evidence="5 6">
    <name type="scientific">Companilactobacillus heilongjiangensis</name>
    <dbReference type="NCBI Taxonomy" id="1074467"/>
    <lineage>
        <taxon>Bacteria</taxon>
        <taxon>Bacillati</taxon>
        <taxon>Bacillota</taxon>
        <taxon>Bacilli</taxon>
        <taxon>Lactobacillales</taxon>
        <taxon>Lactobacillaceae</taxon>
        <taxon>Companilactobacillus</taxon>
    </lineage>
</organism>
<keyword evidence="1" id="KW-1133">Transmembrane helix</keyword>
<evidence type="ECO:0000313" key="6">
    <source>
        <dbReference type="Proteomes" id="UP000061546"/>
    </source>
</evidence>
<feature type="transmembrane region" description="Helical" evidence="1">
    <location>
        <begin position="321"/>
        <end position="339"/>
    </location>
</feature>
<sequence length="347" mass="38778">MKKYLIIILTLIASVLLAFTFDNKPVDAATPNGVNYSISPELPSNQISKNIGYYDLKVTPGQKETIKFKINNSDSKDHTYKVSVNRAATDINGVIDYNDHGIAPDSDLQYNIEKLVTYPKEVSVSANSSKDISIELTAPKGNFSGELLGGIFVQENNQINNNQKLPKGVTLRNQYNYVLGLQLQQNTDPVKPDLKFVKVFETDNNGQVSVDAEMDNDVPTLEKKVSVDAKVTPQNSSKIILKSNKKAMSMAPNSDFYYPVNVNTVTGPSKNKRLKPGKYTMYLSVKANNGKNHWNLKRNFVVTKKQIAKINHKNPNRSKDLWIILGAIVALVAIAGFVIKRYRKNRR</sequence>
<dbReference type="Pfam" id="PF11797">
    <property type="entry name" value="WxLIP_HBD"/>
    <property type="match status" value="1"/>
</dbReference>
<evidence type="ECO:0000313" key="5">
    <source>
        <dbReference type="EMBL" id="ALB28587.1"/>
    </source>
</evidence>
<accession>A0A0K2LBB1</accession>
<dbReference type="InterPro" id="IPR021759">
    <property type="entry name" value="WxLIP_HBD"/>
</dbReference>
<protein>
    <submittedName>
        <fullName evidence="5">Cell surface protein</fullName>
    </submittedName>
</protein>
<evidence type="ECO:0000256" key="2">
    <source>
        <dbReference type="SAM" id="SignalP"/>
    </source>
</evidence>
<keyword evidence="6" id="KW-1185">Reference proteome</keyword>
<evidence type="ECO:0000259" key="3">
    <source>
        <dbReference type="Pfam" id="PF06030"/>
    </source>
</evidence>
<dbReference type="RefSeq" id="WP_041500717.1">
    <property type="nucleotide sequence ID" value="NZ_BJDV01000012.1"/>
</dbReference>
<dbReference type="Pfam" id="PF06030">
    <property type="entry name" value="WxLIP_PGBD"/>
    <property type="match status" value="1"/>
</dbReference>
<dbReference type="OrthoDB" id="2365961at2"/>
<keyword evidence="1" id="KW-0472">Membrane</keyword>
<keyword evidence="1" id="KW-0812">Transmembrane</keyword>
<gene>
    <name evidence="5" type="ORF">JP39_04005</name>
</gene>
<evidence type="ECO:0000259" key="4">
    <source>
        <dbReference type="Pfam" id="PF11797"/>
    </source>
</evidence>
<reference evidence="5 6" key="1">
    <citation type="submission" date="2015-08" db="EMBL/GenBank/DDBJ databases">
        <title>Genomic sequence of Lactobacillus heilongjiangensis DSM 28069, isolated from Chinese traditional pickle.</title>
        <authorList>
            <person name="Jiang X."/>
            <person name="Zheng B."/>
            <person name="Cheng H."/>
        </authorList>
    </citation>
    <scope>NUCLEOTIDE SEQUENCE [LARGE SCALE GENOMIC DNA]</scope>
    <source>
        <strain evidence="5 6">DSM 28069</strain>
    </source>
</reference>
<dbReference type="InterPro" id="IPR010317">
    <property type="entry name" value="WxLIP_PGBD"/>
</dbReference>
<feature type="domain" description="WxL Interacting Protein host binding" evidence="4">
    <location>
        <begin position="167"/>
        <end position="312"/>
    </location>
</feature>